<evidence type="ECO:0000256" key="2">
    <source>
        <dbReference type="ARBA" id="ARBA00005189"/>
    </source>
</evidence>
<evidence type="ECO:0000313" key="14">
    <source>
        <dbReference type="Proteomes" id="UP000520767"/>
    </source>
</evidence>
<dbReference type="SUPFAM" id="SSF52777">
    <property type="entry name" value="CoA-dependent acyltransferases"/>
    <property type="match status" value="1"/>
</dbReference>
<comment type="similarity">
    <text evidence="3">Belongs to the long-chain O-acyltransferase family.</text>
</comment>
<proteinExistence type="inferred from homology"/>
<dbReference type="InterPro" id="IPR023213">
    <property type="entry name" value="CAT-like_dom_sf"/>
</dbReference>
<evidence type="ECO:0000256" key="3">
    <source>
        <dbReference type="ARBA" id="ARBA00009587"/>
    </source>
</evidence>
<dbReference type="GO" id="GO:0071731">
    <property type="term" value="P:response to nitric oxide"/>
    <property type="evidence" value="ECO:0007669"/>
    <property type="project" value="TreeGrafter"/>
</dbReference>
<evidence type="ECO:0000259" key="12">
    <source>
        <dbReference type="Pfam" id="PF06974"/>
    </source>
</evidence>
<dbReference type="PANTHER" id="PTHR31650">
    <property type="entry name" value="O-ACYLTRANSFERASE (WSD1-LIKE) FAMILY PROTEIN"/>
    <property type="match status" value="1"/>
</dbReference>
<accession>A0A7W7Q0N7</accession>
<dbReference type="GO" id="GO:0004144">
    <property type="term" value="F:diacylglycerol O-acyltransferase activity"/>
    <property type="evidence" value="ECO:0007669"/>
    <property type="project" value="UniProtKB-EC"/>
</dbReference>
<keyword evidence="6" id="KW-0808">Transferase</keyword>
<comment type="pathway">
    <text evidence="1">Glycerolipid metabolism; triacylglycerol biosynthesis.</text>
</comment>
<dbReference type="Pfam" id="PF03007">
    <property type="entry name" value="WS_DGAT_cat"/>
    <property type="match status" value="1"/>
</dbReference>
<reference evidence="13 14" key="1">
    <citation type="submission" date="2020-08" db="EMBL/GenBank/DDBJ databases">
        <title>Genomic Encyclopedia of Type Strains, Phase III (KMG-III): the genomes of soil and plant-associated and newly described type strains.</title>
        <authorList>
            <person name="Whitman W."/>
        </authorList>
    </citation>
    <scope>NUCLEOTIDE SEQUENCE [LARGE SCALE GENOMIC DNA]</scope>
    <source>
        <strain evidence="13 14">CECT 8960</strain>
    </source>
</reference>
<dbReference type="InterPro" id="IPR004255">
    <property type="entry name" value="O-acyltransferase_WSD1_N"/>
</dbReference>
<dbReference type="EC" id="2.3.1.20" evidence="4"/>
<comment type="catalytic activity">
    <reaction evidence="10">
        <text>an acyl-CoA + a 1,2-diacyl-sn-glycerol = a triacyl-sn-glycerol + CoA</text>
        <dbReference type="Rhea" id="RHEA:10868"/>
        <dbReference type="ChEBI" id="CHEBI:17815"/>
        <dbReference type="ChEBI" id="CHEBI:57287"/>
        <dbReference type="ChEBI" id="CHEBI:58342"/>
        <dbReference type="ChEBI" id="CHEBI:64615"/>
        <dbReference type="EC" id="2.3.1.20"/>
    </reaction>
</comment>
<dbReference type="Gene3D" id="3.30.559.10">
    <property type="entry name" value="Chloramphenicol acetyltransferase-like domain"/>
    <property type="match status" value="1"/>
</dbReference>
<evidence type="ECO:0000256" key="7">
    <source>
        <dbReference type="ARBA" id="ARBA00022798"/>
    </source>
</evidence>
<dbReference type="GO" id="GO:0019432">
    <property type="term" value="P:triglyceride biosynthetic process"/>
    <property type="evidence" value="ECO:0007669"/>
    <property type="project" value="UniProtKB-UniPathway"/>
</dbReference>
<comment type="caution">
    <text evidence="13">The sequence shown here is derived from an EMBL/GenBank/DDBJ whole genome shotgun (WGS) entry which is preliminary data.</text>
</comment>
<dbReference type="AlphaFoldDB" id="A0A7W7Q0N7"/>
<dbReference type="GO" id="GO:0051701">
    <property type="term" value="P:biological process involved in interaction with host"/>
    <property type="evidence" value="ECO:0007669"/>
    <property type="project" value="TreeGrafter"/>
</dbReference>
<keyword evidence="7" id="KW-0319">Glycerol metabolism</keyword>
<dbReference type="Proteomes" id="UP000520767">
    <property type="component" value="Unassembled WGS sequence"/>
</dbReference>
<dbReference type="PANTHER" id="PTHR31650:SF1">
    <property type="entry name" value="WAX ESTER SYNTHASE_DIACYLGLYCEROL ACYLTRANSFERASE 4-RELATED"/>
    <property type="match status" value="1"/>
</dbReference>
<evidence type="ECO:0000259" key="11">
    <source>
        <dbReference type="Pfam" id="PF03007"/>
    </source>
</evidence>
<keyword evidence="14" id="KW-1185">Reference proteome</keyword>
<evidence type="ECO:0000256" key="8">
    <source>
        <dbReference type="ARBA" id="ARBA00023098"/>
    </source>
</evidence>
<comment type="pathway">
    <text evidence="2">Lipid metabolism.</text>
</comment>
<dbReference type="EMBL" id="JACHJQ010000001">
    <property type="protein sequence ID" value="MBB4904817.1"/>
    <property type="molecule type" value="Genomic_DNA"/>
</dbReference>
<organism evidence="13 14">
    <name type="scientific">Actinophytocola algeriensis</name>
    <dbReference type="NCBI Taxonomy" id="1768010"/>
    <lineage>
        <taxon>Bacteria</taxon>
        <taxon>Bacillati</taxon>
        <taxon>Actinomycetota</taxon>
        <taxon>Actinomycetes</taxon>
        <taxon>Pseudonocardiales</taxon>
        <taxon>Pseudonocardiaceae</taxon>
    </lineage>
</organism>
<evidence type="ECO:0000256" key="10">
    <source>
        <dbReference type="ARBA" id="ARBA00048109"/>
    </source>
</evidence>
<keyword evidence="8" id="KW-0443">Lipid metabolism</keyword>
<keyword evidence="5" id="KW-0444">Lipid biosynthesis</keyword>
<gene>
    <name evidence="13" type="ORF">FHR82_001027</name>
</gene>
<dbReference type="InterPro" id="IPR009721">
    <property type="entry name" value="O-acyltransferase_WSD1_C"/>
</dbReference>
<dbReference type="UniPathway" id="UPA00282"/>
<dbReference type="InterPro" id="IPR045034">
    <property type="entry name" value="O-acyltransferase_WSD1-like"/>
</dbReference>
<protein>
    <recommendedName>
        <fullName evidence="4">diacylglycerol O-acyltransferase</fullName>
        <ecNumber evidence="4">2.3.1.20</ecNumber>
    </recommendedName>
</protein>
<feature type="domain" description="O-acyltransferase WSD1-like N-terminal" evidence="11">
    <location>
        <begin position="4"/>
        <end position="142"/>
    </location>
</feature>
<evidence type="ECO:0000256" key="6">
    <source>
        <dbReference type="ARBA" id="ARBA00022679"/>
    </source>
</evidence>
<evidence type="ECO:0000256" key="5">
    <source>
        <dbReference type="ARBA" id="ARBA00022516"/>
    </source>
</evidence>
<evidence type="ECO:0000313" key="13">
    <source>
        <dbReference type="EMBL" id="MBB4904817.1"/>
    </source>
</evidence>
<dbReference type="Pfam" id="PF06974">
    <property type="entry name" value="WS_DGAT_C"/>
    <property type="match status" value="1"/>
</dbReference>
<dbReference type="GO" id="GO:0005886">
    <property type="term" value="C:plasma membrane"/>
    <property type="evidence" value="ECO:0007669"/>
    <property type="project" value="TreeGrafter"/>
</dbReference>
<evidence type="ECO:0000256" key="1">
    <source>
        <dbReference type="ARBA" id="ARBA00004771"/>
    </source>
</evidence>
<feature type="domain" description="O-acyltransferase WSD1 C-terminal" evidence="12">
    <location>
        <begin position="255"/>
        <end position="398"/>
    </location>
</feature>
<sequence length="405" mass="42219">MGRLTGLDAAFLSLETRERPMHLGAVAVFRGPVPAGRLRTLLVERAARLPGLRVDGGWFPSWWPASDFDPAGHVHTYEVAGQRTFEAYAAGWLATPLDLSRPPWDVHVVTGLSDDRFAVLVKLHHALADGAGAVALAGALLDGGLPHSRATDPPSYGIGQTAAMAGAVARAVRVPPVPAMRTSGGTARRVSFVRLDLADVRQIRRRHGGTTNDVALAVLTGGLREWLRSRGAPVDGRAPRALIPVNTRARGGAGGNQLSGYLCDLPVGLTDPVARLRAVRSAMDANKAAGPSRGAGTLPILANLLPPAVHRLCGPITGLGAPLLFDTVVTTVPLPSVPLTVAGAPLAEIYPFGPLAPGHAVGVAISPYRDAVHIGLQADRDAVPDLDVLSHAIAKACTTLHELAQ</sequence>
<dbReference type="GO" id="GO:0001666">
    <property type="term" value="P:response to hypoxia"/>
    <property type="evidence" value="ECO:0007669"/>
    <property type="project" value="TreeGrafter"/>
</dbReference>
<name>A0A7W7Q0N7_9PSEU</name>
<evidence type="ECO:0000256" key="9">
    <source>
        <dbReference type="ARBA" id="ARBA00023315"/>
    </source>
</evidence>
<dbReference type="RefSeq" id="WP_184809017.1">
    <property type="nucleotide sequence ID" value="NZ_JACHJQ010000001.1"/>
</dbReference>
<keyword evidence="9" id="KW-0012">Acyltransferase</keyword>
<evidence type="ECO:0000256" key="4">
    <source>
        <dbReference type="ARBA" id="ARBA00013244"/>
    </source>
</evidence>
<dbReference type="GO" id="GO:0006071">
    <property type="term" value="P:glycerol metabolic process"/>
    <property type="evidence" value="ECO:0007669"/>
    <property type="project" value="UniProtKB-KW"/>
</dbReference>